<keyword evidence="4" id="KW-0256">Endoplasmic reticulum</keyword>
<evidence type="ECO:0000313" key="10">
    <source>
        <dbReference type="Proteomes" id="UP000193920"/>
    </source>
</evidence>
<evidence type="ECO:0000256" key="2">
    <source>
        <dbReference type="ARBA" id="ARBA00009950"/>
    </source>
</evidence>
<feature type="transmembrane region" description="Helical" evidence="8">
    <location>
        <begin position="91"/>
        <end position="108"/>
    </location>
</feature>
<evidence type="ECO:0000313" key="9">
    <source>
        <dbReference type="EMBL" id="ORY76749.1"/>
    </source>
</evidence>
<keyword evidence="3 8" id="KW-0812">Transmembrane</keyword>
<keyword evidence="10" id="KW-1185">Reference proteome</keyword>
<feature type="transmembrane region" description="Helical" evidence="8">
    <location>
        <begin position="21"/>
        <end position="41"/>
    </location>
</feature>
<feature type="transmembrane region" description="Helical" evidence="8">
    <location>
        <begin position="47"/>
        <end position="65"/>
    </location>
</feature>
<dbReference type="STRING" id="1754190.A0A1Y2EYS7"/>
<evidence type="ECO:0000256" key="5">
    <source>
        <dbReference type="ARBA" id="ARBA00022989"/>
    </source>
</evidence>
<proteinExistence type="inferred from homology"/>
<dbReference type="AlphaFoldDB" id="A0A1Y2EYS7"/>
<organism evidence="9 10">
    <name type="scientific">Neocallimastix californiae</name>
    <dbReference type="NCBI Taxonomy" id="1754190"/>
    <lineage>
        <taxon>Eukaryota</taxon>
        <taxon>Fungi</taxon>
        <taxon>Fungi incertae sedis</taxon>
        <taxon>Chytridiomycota</taxon>
        <taxon>Chytridiomycota incertae sedis</taxon>
        <taxon>Neocallimastigomycetes</taxon>
        <taxon>Neocallimastigales</taxon>
        <taxon>Neocallimastigaceae</taxon>
        <taxon>Neocallimastix</taxon>
    </lineage>
</organism>
<reference evidence="9 10" key="1">
    <citation type="submission" date="2016-08" db="EMBL/GenBank/DDBJ databases">
        <title>A Parts List for Fungal Cellulosomes Revealed by Comparative Genomics.</title>
        <authorList>
            <consortium name="DOE Joint Genome Institute"/>
            <person name="Haitjema C.H."/>
            <person name="Gilmore S.P."/>
            <person name="Henske J.K."/>
            <person name="Solomon K.V."/>
            <person name="De Groot R."/>
            <person name="Kuo A."/>
            <person name="Mondo S.J."/>
            <person name="Salamov A.A."/>
            <person name="Labutti K."/>
            <person name="Zhao Z."/>
            <person name="Chiniquy J."/>
            <person name="Barry K."/>
            <person name="Brewer H.M."/>
            <person name="Purvine S.O."/>
            <person name="Wright A.T."/>
            <person name="Boxma B."/>
            <person name="Van Alen T."/>
            <person name="Hackstein J.H."/>
            <person name="Baker S.E."/>
            <person name="Grigoriev I.V."/>
            <person name="O'Malley M.A."/>
        </authorList>
    </citation>
    <scope>NUCLEOTIDE SEQUENCE [LARGE SCALE GENOMIC DNA]</scope>
    <source>
        <strain evidence="9 10">G1</strain>
    </source>
</reference>
<accession>A0A1Y2EYS7</accession>
<name>A0A1Y2EYS7_9FUNG</name>
<feature type="transmembrane region" description="Helical" evidence="8">
    <location>
        <begin position="114"/>
        <end position="139"/>
    </location>
</feature>
<evidence type="ECO:0000256" key="8">
    <source>
        <dbReference type="SAM" id="Phobius"/>
    </source>
</evidence>
<dbReference type="EMBL" id="MCOG01000021">
    <property type="protein sequence ID" value="ORY76749.1"/>
    <property type="molecule type" value="Genomic_DNA"/>
</dbReference>
<dbReference type="GO" id="GO:0005789">
    <property type="term" value="C:endoplasmic reticulum membrane"/>
    <property type="evidence" value="ECO:0007669"/>
    <property type="project" value="UniProtKB-SubCell"/>
</dbReference>
<dbReference type="GO" id="GO:0005773">
    <property type="term" value="C:vacuole"/>
    <property type="evidence" value="ECO:0007669"/>
    <property type="project" value="GOC"/>
</dbReference>
<dbReference type="Pfam" id="PF05620">
    <property type="entry name" value="TMEM208_SND2"/>
    <property type="match status" value="1"/>
</dbReference>
<evidence type="ECO:0000256" key="3">
    <source>
        <dbReference type="ARBA" id="ARBA00022692"/>
    </source>
</evidence>
<feature type="region of interest" description="Disordered" evidence="7">
    <location>
        <begin position="150"/>
        <end position="169"/>
    </location>
</feature>
<keyword evidence="6 8" id="KW-0472">Membrane</keyword>
<dbReference type="PANTHER" id="PTHR13505:SF7">
    <property type="entry name" value="TRANSMEMBRANE PROTEIN 208"/>
    <property type="match status" value="1"/>
</dbReference>
<dbReference type="GO" id="GO:0006624">
    <property type="term" value="P:vacuolar protein processing"/>
    <property type="evidence" value="ECO:0007669"/>
    <property type="project" value="TreeGrafter"/>
</dbReference>
<keyword evidence="5 8" id="KW-1133">Transmembrane helix</keyword>
<evidence type="ECO:0000256" key="1">
    <source>
        <dbReference type="ARBA" id="ARBA00004477"/>
    </source>
</evidence>
<comment type="similarity">
    <text evidence="2">Belongs to the TMEM208 family.</text>
</comment>
<sequence>MAKQSDKKISAYNKTVLQKQYFQLVLIAVFYIVVRCVFRRSSLKPKYVYGFIALQVIMLIMILLMRKMAVVKGANPSVKYAGVDFNSSDHVVSYLFDIVFICRFVTFMTAFSEFYWWFLIVIPAYAIYKIFASVILPILKSTTAAPAQEPTLSKTQQKKQARRERVQYK</sequence>
<dbReference type="Proteomes" id="UP000193920">
    <property type="component" value="Unassembled WGS sequence"/>
</dbReference>
<evidence type="ECO:0000256" key="4">
    <source>
        <dbReference type="ARBA" id="ARBA00022824"/>
    </source>
</evidence>
<evidence type="ECO:0000256" key="7">
    <source>
        <dbReference type="SAM" id="MobiDB-lite"/>
    </source>
</evidence>
<comment type="subcellular location">
    <subcellularLocation>
        <location evidence="1">Endoplasmic reticulum membrane</location>
        <topology evidence="1">Multi-pass membrane protein</topology>
    </subcellularLocation>
</comment>
<dbReference type="InterPro" id="IPR008506">
    <property type="entry name" value="SND2/TMEM208"/>
</dbReference>
<evidence type="ECO:0000256" key="6">
    <source>
        <dbReference type="ARBA" id="ARBA00023136"/>
    </source>
</evidence>
<protein>
    <submittedName>
        <fullName evidence="9">DUF788-domain-containing protein</fullName>
    </submittedName>
</protein>
<comment type="caution">
    <text evidence="9">The sequence shown here is derived from an EMBL/GenBank/DDBJ whole genome shotgun (WGS) entry which is preliminary data.</text>
</comment>
<dbReference type="PANTHER" id="PTHR13505">
    <property type="entry name" value="TRANSMEMBRANE PROTEIN 208"/>
    <property type="match status" value="1"/>
</dbReference>
<dbReference type="OrthoDB" id="276296at2759"/>
<gene>
    <name evidence="9" type="ORF">LY90DRAFT_501613</name>
</gene>